<dbReference type="Pfam" id="PF04230">
    <property type="entry name" value="PS_pyruv_trans"/>
    <property type="match status" value="1"/>
</dbReference>
<proteinExistence type="predicted"/>
<dbReference type="Proteomes" id="UP000254808">
    <property type="component" value="Chromosome"/>
</dbReference>
<reference evidence="2 3" key="1">
    <citation type="submission" date="2018-03" db="EMBL/GenBank/DDBJ databases">
        <title>Phenotypic and genomic properties of Cyclonatronum proteinivorum gen. nov., sp. nov., a haloalkaliphilic bacteroidete from soda lakes possessing Na+-translocating rhodopsin.</title>
        <authorList>
            <person name="Toshchakov S.V."/>
            <person name="Korzhenkov A."/>
            <person name="Samarov N.I."/>
            <person name="Kublanov I.V."/>
            <person name="Muntyan M.S."/>
            <person name="Sorokin D.Y."/>
        </authorList>
    </citation>
    <scope>NUCLEOTIDE SEQUENCE [LARGE SCALE GENOMIC DNA]</scope>
    <source>
        <strain evidence="2 3">Omega</strain>
    </source>
</reference>
<protein>
    <submittedName>
        <fullName evidence="2">Colanic acid/amylovoran biosynthesis protein</fullName>
    </submittedName>
</protein>
<organism evidence="2 3">
    <name type="scientific">Cyclonatronum proteinivorum</name>
    <dbReference type="NCBI Taxonomy" id="1457365"/>
    <lineage>
        <taxon>Bacteria</taxon>
        <taxon>Pseudomonadati</taxon>
        <taxon>Balneolota</taxon>
        <taxon>Balneolia</taxon>
        <taxon>Balneolales</taxon>
        <taxon>Cyclonatronaceae</taxon>
        <taxon>Cyclonatronum</taxon>
    </lineage>
</organism>
<evidence type="ECO:0000259" key="1">
    <source>
        <dbReference type="Pfam" id="PF04230"/>
    </source>
</evidence>
<sequence length="377" mass="41533">MNKGAQLMLIETVRQLGKRIPDAGFCAPMPFRRRAADLPRFRALGMGVIPFLSKWKFRAEIPGVFLSVLSGKDVMHTRRKVALIADISGYALSDKWGILPAKRLGKAAKAVISRGGQLLLLPQALGPFEDEKVRRACLRVFEQAGLIMPRDAVSEAALRALFPQSDKIRPYPDFTALAEAVHDPAYSSYAGGFCIVPNCRMLDKVPPAEAAHYLGFLQQSIAAAQALACRPFFLIHEGEGDRRIAEQLNAGLAQPLDIVAHSDPRVLKGVLGQSYAVVSSRYHAVIGALSQGVPCLSTSWSHKYEALAEAYGCPELVLRSFADETLNRDALRRISDSDSNKAYRQQLLPRADAVKQQAVQMWDEAARWILDSLKQKN</sequence>
<dbReference type="OrthoDB" id="6058856at2"/>
<dbReference type="AlphaFoldDB" id="A0A345UML8"/>
<evidence type="ECO:0000313" key="3">
    <source>
        <dbReference type="Proteomes" id="UP000254808"/>
    </source>
</evidence>
<evidence type="ECO:0000313" key="2">
    <source>
        <dbReference type="EMBL" id="AXJ01720.1"/>
    </source>
</evidence>
<keyword evidence="3" id="KW-1185">Reference proteome</keyword>
<feature type="domain" description="Polysaccharide pyruvyl transferase" evidence="1">
    <location>
        <begin position="2"/>
        <end position="302"/>
    </location>
</feature>
<dbReference type="PANTHER" id="PTHR36836">
    <property type="entry name" value="COLANIC ACID BIOSYNTHESIS PROTEIN WCAK"/>
    <property type="match status" value="1"/>
</dbReference>
<dbReference type="KEGG" id="cprv:CYPRO_2478"/>
<dbReference type="RefSeq" id="WP_114984878.1">
    <property type="nucleotide sequence ID" value="NZ_CP027806.1"/>
</dbReference>
<gene>
    <name evidence="2" type="ORF">CYPRO_2478</name>
</gene>
<accession>A0A345UML8</accession>
<dbReference type="InterPro" id="IPR007345">
    <property type="entry name" value="Polysacch_pyruvyl_Trfase"/>
</dbReference>
<name>A0A345UML8_9BACT</name>
<dbReference type="EMBL" id="CP027806">
    <property type="protein sequence ID" value="AXJ01720.1"/>
    <property type="molecule type" value="Genomic_DNA"/>
</dbReference>
<dbReference type="PANTHER" id="PTHR36836:SF1">
    <property type="entry name" value="COLANIC ACID BIOSYNTHESIS PROTEIN WCAK"/>
    <property type="match status" value="1"/>
</dbReference>